<dbReference type="Gene3D" id="3.40.50.10540">
    <property type="entry name" value="Crotonobetainyl-coa:carnitine coa-transferase, domain 1"/>
    <property type="match status" value="1"/>
</dbReference>
<evidence type="ECO:0000256" key="2">
    <source>
        <dbReference type="SAM" id="MobiDB-lite"/>
    </source>
</evidence>
<dbReference type="InterPro" id="IPR003673">
    <property type="entry name" value="CoA-Trfase_fam_III"/>
</dbReference>
<dbReference type="Pfam" id="PF02515">
    <property type="entry name" value="CoA_transf_3"/>
    <property type="match status" value="1"/>
</dbReference>
<accession>A0A381X419</accession>
<evidence type="ECO:0000256" key="1">
    <source>
        <dbReference type="ARBA" id="ARBA00022679"/>
    </source>
</evidence>
<feature type="non-terminal residue" evidence="3">
    <location>
        <position position="72"/>
    </location>
</feature>
<dbReference type="PANTHER" id="PTHR48207">
    <property type="entry name" value="SUCCINATE--HYDROXYMETHYLGLUTARATE COA-TRANSFERASE"/>
    <property type="match status" value="1"/>
</dbReference>
<proteinExistence type="predicted"/>
<gene>
    <name evidence="3" type="ORF">METZ01_LOCUS112349</name>
</gene>
<dbReference type="AlphaFoldDB" id="A0A381X419"/>
<evidence type="ECO:0008006" key="4">
    <source>
        <dbReference type="Google" id="ProtNLM"/>
    </source>
</evidence>
<dbReference type="InterPro" id="IPR050483">
    <property type="entry name" value="CoA-transferase_III_domain"/>
</dbReference>
<dbReference type="GO" id="GO:0008410">
    <property type="term" value="F:CoA-transferase activity"/>
    <property type="evidence" value="ECO:0007669"/>
    <property type="project" value="TreeGrafter"/>
</dbReference>
<evidence type="ECO:0000313" key="3">
    <source>
        <dbReference type="EMBL" id="SVA59495.1"/>
    </source>
</evidence>
<dbReference type="InterPro" id="IPR023606">
    <property type="entry name" value="CoA-Trfase_III_dom_1_sf"/>
</dbReference>
<dbReference type="SUPFAM" id="SSF89796">
    <property type="entry name" value="CoA-transferase family III (CaiB/BaiF)"/>
    <property type="match status" value="1"/>
</dbReference>
<reference evidence="3" key="1">
    <citation type="submission" date="2018-05" db="EMBL/GenBank/DDBJ databases">
        <authorList>
            <person name="Lanie J.A."/>
            <person name="Ng W.-L."/>
            <person name="Kazmierczak K.M."/>
            <person name="Andrzejewski T.M."/>
            <person name="Davidsen T.M."/>
            <person name="Wayne K.J."/>
            <person name="Tettelin H."/>
            <person name="Glass J.I."/>
            <person name="Rusch D."/>
            <person name="Podicherti R."/>
            <person name="Tsui H.-C.T."/>
            <person name="Winkler M.E."/>
        </authorList>
    </citation>
    <scope>NUCLEOTIDE SEQUENCE</scope>
</reference>
<name>A0A381X419_9ZZZZ</name>
<protein>
    <recommendedName>
        <fullName evidence="4">CoA transferase</fullName>
    </recommendedName>
</protein>
<dbReference type="EMBL" id="UINC01013838">
    <property type="protein sequence ID" value="SVA59495.1"/>
    <property type="molecule type" value="Genomic_DNA"/>
</dbReference>
<sequence length="72" mass="7987">MPTTDRPLEDLRVLDLTDARGDLCARLLGDLGADVLRVEPPGGVRSRRLPPYGPDGRSLHFAYRNTNKRSTV</sequence>
<feature type="region of interest" description="Disordered" evidence="2">
    <location>
        <begin position="41"/>
        <end position="72"/>
    </location>
</feature>
<keyword evidence="1" id="KW-0808">Transferase</keyword>
<organism evidence="3">
    <name type="scientific">marine metagenome</name>
    <dbReference type="NCBI Taxonomy" id="408172"/>
    <lineage>
        <taxon>unclassified sequences</taxon>
        <taxon>metagenomes</taxon>
        <taxon>ecological metagenomes</taxon>
    </lineage>
</organism>
<dbReference type="PANTHER" id="PTHR48207:SF3">
    <property type="entry name" value="SUCCINATE--HYDROXYMETHYLGLUTARATE COA-TRANSFERASE"/>
    <property type="match status" value="1"/>
</dbReference>